<name>A0A821XDX5_9NEOP</name>
<dbReference type="AlphaFoldDB" id="A0A821XDX5"/>
<feature type="domain" description="BTB" evidence="1">
    <location>
        <begin position="43"/>
        <end position="145"/>
    </location>
</feature>
<dbReference type="PANTHER" id="PTHR14499:SF67">
    <property type="entry name" value="BTB_POZ DOMAIN-CONTAINING PROTEIN TIWAZ"/>
    <property type="match status" value="1"/>
</dbReference>
<dbReference type="PANTHER" id="PTHR14499">
    <property type="entry name" value="POTASSIUM CHANNEL TETRAMERIZATION DOMAIN-CONTAINING"/>
    <property type="match status" value="1"/>
</dbReference>
<dbReference type="Gene3D" id="3.30.710.10">
    <property type="entry name" value="Potassium Channel Kv1.1, Chain A"/>
    <property type="match status" value="1"/>
</dbReference>
<proteinExistence type="predicted"/>
<keyword evidence="3" id="KW-1185">Reference proteome</keyword>
<dbReference type="Pfam" id="PF02214">
    <property type="entry name" value="BTB_2"/>
    <property type="match status" value="1"/>
</dbReference>
<dbReference type="InterPro" id="IPR003131">
    <property type="entry name" value="T1-type_BTB"/>
</dbReference>
<dbReference type="InterPro" id="IPR011333">
    <property type="entry name" value="SKP1/BTB/POZ_sf"/>
</dbReference>
<accession>A0A821XDX5</accession>
<dbReference type="GO" id="GO:0051260">
    <property type="term" value="P:protein homooligomerization"/>
    <property type="evidence" value="ECO:0007669"/>
    <property type="project" value="InterPro"/>
</dbReference>
<sequence>MQRVKEDCLYWNEDRYEAKLFNDMSNEARFCMPRVAEPSHMTAPVHIDVGGVIYTSSLETLTVFPESRLGKMFSGSIPLVLDSLKQHYFIDRDGAMFRHILNYLRNRRLILPNNFADYNLLVTEVEYFQLHQMLEDLEKWNSEREIKVKATWDHANGYS</sequence>
<evidence type="ECO:0000259" key="1">
    <source>
        <dbReference type="SMART" id="SM00225"/>
    </source>
</evidence>
<dbReference type="SUPFAM" id="SSF54695">
    <property type="entry name" value="POZ domain"/>
    <property type="match status" value="1"/>
</dbReference>
<reference evidence="2" key="1">
    <citation type="submission" date="2021-02" db="EMBL/GenBank/DDBJ databases">
        <authorList>
            <person name="Steward A R."/>
        </authorList>
    </citation>
    <scope>NUCLEOTIDE SEQUENCE</scope>
</reference>
<dbReference type="OrthoDB" id="2414723at2759"/>
<evidence type="ECO:0000313" key="2">
    <source>
        <dbReference type="EMBL" id="CAF4940409.1"/>
    </source>
</evidence>
<comment type="caution">
    <text evidence="2">The sequence shown here is derived from an EMBL/GenBank/DDBJ whole genome shotgun (WGS) entry which is preliminary data.</text>
</comment>
<protein>
    <recommendedName>
        <fullName evidence="1">BTB domain-containing protein</fullName>
    </recommendedName>
</protein>
<dbReference type="EMBL" id="CAJOBZ010000066">
    <property type="protein sequence ID" value="CAF4940409.1"/>
    <property type="molecule type" value="Genomic_DNA"/>
</dbReference>
<dbReference type="Proteomes" id="UP000663880">
    <property type="component" value="Unassembled WGS sequence"/>
</dbReference>
<organism evidence="2 3">
    <name type="scientific">Pieris macdunnoughi</name>
    <dbReference type="NCBI Taxonomy" id="345717"/>
    <lineage>
        <taxon>Eukaryota</taxon>
        <taxon>Metazoa</taxon>
        <taxon>Ecdysozoa</taxon>
        <taxon>Arthropoda</taxon>
        <taxon>Hexapoda</taxon>
        <taxon>Insecta</taxon>
        <taxon>Pterygota</taxon>
        <taxon>Neoptera</taxon>
        <taxon>Endopterygota</taxon>
        <taxon>Lepidoptera</taxon>
        <taxon>Glossata</taxon>
        <taxon>Ditrysia</taxon>
        <taxon>Papilionoidea</taxon>
        <taxon>Pieridae</taxon>
        <taxon>Pierinae</taxon>
        <taxon>Pieris</taxon>
    </lineage>
</organism>
<dbReference type="SMART" id="SM00225">
    <property type="entry name" value="BTB"/>
    <property type="match status" value="1"/>
</dbReference>
<gene>
    <name evidence="2" type="ORF">PMACD_LOCUS14675</name>
</gene>
<evidence type="ECO:0000313" key="3">
    <source>
        <dbReference type="Proteomes" id="UP000663880"/>
    </source>
</evidence>
<dbReference type="InterPro" id="IPR000210">
    <property type="entry name" value="BTB/POZ_dom"/>
</dbReference>